<accession>A0A0F8Z2A8</accession>
<dbReference type="InterPro" id="IPR013708">
    <property type="entry name" value="Shikimate_DH-bd_N"/>
</dbReference>
<proteinExistence type="predicted"/>
<dbReference type="InterPro" id="IPR046346">
    <property type="entry name" value="Aminoacid_DH-like_N_sf"/>
</dbReference>
<dbReference type="UniPathway" id="UPA00053">
    <property type="reaction ID" value="UER00087"/>
</dbReference>
<dbReference type="Pfam" id="PF01488">
    <property type="entry name" value="Shikimate_DH"/>
    <property type="match status" value="1"/>
</dbReference>
<dbReference type="Gene3D" id="3.40.50.10860">
    <property type="entry name" value="Leucine Dehydrogenase, chain A, domain 1"/>
    <property type="match status" value="1"/>
</dbReference>
<reference evidence="3" key="1">
    <citation type="journal article" date="2015" name="Nature">
        <title>Complex archaea that bridge the gap between prokaryotes and eukaryotes.</title>
        <authorList>
            <person name="Spang A."/>
            <person name="Saw J.H."/>
            <person name="Jorgensen S.L."/>
            <person name="Zaremba-Niedzwiedzka K."/>
            <person name="Martijn J."/>
            <person name="Lind A.E."/>
            <person name="van Eijk R."/>
            <person name="Schleper C."/>
            <person name="Guy L."/>
            <person name="Ettema T.J."/>
        </authorList>
    </citation>
    <scope>NUCLEOTIDE SEQUENCE</scope>
</reference>
<dbReference type="SUPFAM" id="SSF53223">
    <property type="entry name" value="Aminoacid dehydrogenase-like, N-terminal domain"/>
    <property type="match status" value="1"/>
</dbReference>
<dbReference type="Gene3D" id="3.40.50.720">
    <property type="entry name" value="NAD(P)-binding Rossmann-like Domain"/>
    <property type="match status" value="1"/>
</dbReference>
<gene>
    <name evidence="3" type="ORF">LCGC14_2749680</name>
</gene>
<dbReference type="InterPro" id="IPR006151">
    <property type="entry name" value="Shikm_DH/Glu-tRNA_Rdtase"/>
</dbReference>
<comment type="caution">
    <text evidence="3">The sequence shown here is derived from an EMBL/GenBank/DDBJ whole genome shotgun (WGS) entry which is preliminary data.</text>
</comment>
<dbReference type="AlphaFoldDB" id="A0A0F8Z2A8"/>
<dbReference type="PANTHER" id="PTHR21089:SF1">
    <property type="entry name" value="BIFUNCTIONAL 3-DEHYDROQUINATE DEHYDRATASE_SHIKIMATE DEHYDROGENASE, CHLOROPLASTIC"/>
    <property type="match status" value="1"/>
</dbReference>
<feature type="domain" description="Shikimate dehydrogenase substrate binding N-terminal" evidence="2">
    <location>
        <begin position="7"/>
        <end position="89"/>
    </location>
</feature>
<dbReference type="InterPro" id="IPR022893">
    <property type="entry name" value="Shikimate_DH_fam"/>
</dbReference>
<protein>
    <recommendedName>
        <fullName evidence="4">Shikimate dehydrogenase</fullName>
    </recommendedName>
</protein>
<dbReference type="EMBL" id="LAZR01050243">
    <property type="protein sequence ID" value="KKK87793.1"/>
    <property type="molecule type" value="Genomic_DNA"/>
</dbReference>
<dbReference type="InterPro" id="IPR036291">
    <property type="entry name" value="NAD(P)-bd_dom_sf"/>
</dbReference>
<organism evidence="3">
    <name type="scientific">marine sediment metagenome</name>
    <dbReference type="NCBI Taxonomy" id="412755"/>
    <lineage>
        <taxon>unclassified sequences</taxon>
        <taxon>metagenomes</taxon>
        <taxon>ecological metagenomes</taxon>
    </lineage>
</organism>
<dbReference type="Pfam" id="PF08501">
    <property type="entry name" value="Shikimate_dh_N"/>
    <property type="match status" value="1"/>
</dbReference>
<dbReference type="SUPFAM" id="SSF51735">
    <property type="entry name" value="NAD(P)-binding Rossmann-fold domains"/>
    <property type="match status" value="1"/>
</dbReference>
<dbReference type="GO" id="GO:0019632">
    <property type="term" value="P:shikimate metabolic process"/>
    <property type="evidence" value="ECO:0007669"/>
    <property type="project" value="TreeGrafter"/>
</dbReference>
<evidence type="ECO:0000313" key="3">
    <source>
        <dbReference type="EMBL" id="KKK87793.1"/>
    </source>
</evidence>
<evidence type="ECO:0000259" key="1">
    <source>
        <dbReference type="Pfam" id="PF01488"/>
    </source>
</evidence>
<dbReference type="PANTHER" id="PTHR21089">
    <property type="entry name" value="SHIKIMATE DEHYDROGENASE"/>
    <property type="match status" value="1"/>
</dbReference>
<dbReference type="GO" id="GO:0009423">
    <property type="term" value="P:chorismate biosynthetic process"/>
    <property type="evidence" value="ECO:0007669"/>
    <property type="project" value="UniProtKB-UniPathway"/>
</dbReference>
<sequence length="222" mass="22866">MTTLVGLLGYPVEHSRSPAMHNAAFEELGLDWRYEAIAVEPERFEATVGELCVRGFAGVNVTIPHKLRALELADSVDSVARAVGAANTLTFTVQGTAADNTDVQGFLAALRERVPEAPRGMSALVLGAGGAARAVVYALASERAASVRVWNRHAERARELVADLGPHAGTAALEAVSEPGVAGTDLVVNATAVGMAGIPDGDAAGAGRTGAADFKDLGFYGT</sequence>
<dbReference type="GO" id="GO:0004764">
    <property type="term" value="F:shikimate 3-dehydrogenase (NADP+) activity"/>
    <property type="evidence" value="ECO:0007669"/>
    <property type="project" value="InterPro"/>
</dbReference>
<evidence type="ECO:0008006" key="4">
    <source>
        <dbReference type="Google" id="ProtNLM"/>
    </source>
</evidence>
<feature type="domain" description="Quinate/shikimate 5-dehydrogenase/glutamyl-tRNA reductase" evidence="1">
    <location>
        <begin position="120"/>
        <end position="192"/>
    </location>
</feature>
<evidence type="ECO:0000259" key="2">
    <source>
        <dbReference type="Pfam" id="PF08501"/>
    </source>
</evidence>
<name>A0A0F8Z2A8_9ZZZZ</name>